<keyword evidence="2" id="KW-1185">Reference proteome</keyword>
<sequence length="74" mass="7899">MSSSVESVVAGDTTAASGSAIRRVCLDSKSKVNFVKLVARHKALLEALATPTSAIALRDGYCLFFSSHLYQSTY</sequence>
<reference evidence="1 2" key="1">
    <citation type="journal article" date="2019" name="Appl. Microbiol. Biotechnol.">
        <title>Genome sequence of Isaria javanica and comparative genome analysis insights into family S53 peptidase evolution in fungal entomopathogens.</title>
        <authorList>
            <person name="Lin R."/>
            <person name="Zhang X."/>
            <person name="Xin B."/>
            <person name="Zou M."/>
            <person name="Gao Y."/>
            <person name="Qin F."/>
            <person name="Hu Q."/>
            <person name="Xie B."/>
            <person name="Cheng X."/>
        </authorList>
    </citation>
    <scope>NUCLEOTIDE SEQUENCE [LARGE SCALE GENOMIC DNA]</scope>
    <source>
        <strain evidence="1 2">IJ1G</strain>
    </source>
</reference>
<proteinExistence type="predicted"/>
<accession>A0A545US96</accession>
<dbReference type="EMBL" id="SPUK01000015">
    <property type="protein sequence ID" value="TQV92349.1"/>
    <property type="molecule type" value="Genomic_DNA"/>
</dbReference>
<name>A0A545US96_9HYPO</name>
<evidence type="ECO:0000313" key="1">
    <source>
        <dbReference type="EMBL" id="TQV92349.1"/>
    </source>
</evidence>
<dbReference type="Proteomes" id="UP000315783">
    <property type="component" value="Unassembled WGS sequence"/>
</dbReference>
<gene>
    <name evidence="1" type="ORF">IF1G_08867</name>
</gene>
<dbReference type="AlphaFoldDB" id="A0A545US96"/>
<protein>
    <submittedName>
        <fullName evidence="1">Uncharacterized protein</fullName>
    </submittedName>
</protein>
<comment type="caution">
    <text evidence="1">The sequence shown here is derived from an EMBL/GenBank/DDBJ whole genome shotgun (WGS) entry which is preliminary data.</text>
</comment>
<organism evidence="1 2">
    <name type="scientific">Cordyceps javanica</name>
    <dbReference type="NCBI Taxonomy" id="43265"/>
    <lineage>
        <taxon>Eukaryota</taxon>
        <taxon>Fungi</taxon>
        <taxon>Dikarya</taxon>
        <taxon>Ascomycota</taxon>
        <taxon>Pezizomycotina</taxon>
        <taxon>Sordariomycetes</taxon>
        <taxon>Hypocreomycetidae</taxon>
        <taxon>Hypocreales</taxon>
        <taxon>Cordycipitaceae</taxon>
        <taxon>Cordyceps</taxon>
    </lineage>
</organism>
<evidence type="ECO:0000313" key="2">
    <source>
        <dbReference type="Proteomes" id="UP000315783"/>
    </source>
</evidence>